<feature type="transmembrane region" description="Helical" evidence="1">
    <location>
        <begin position="7"/>
        <end position="25"/>
    </location>
</feature>
<organism evidence="3 4">
    <name type="scientific">Halalkalibacter suaedae</name>
    <dbReference type="NCBI Taxonomy" id="2822140"/>
    <lineage>
        <taxon>Bacteria</taxon>
        <taxon>Bacillati</taxon>
        <taxon>Bacillota</taxon>
        <taxon>Bacilli</taxon>
        <taxon>Bacillales</taxon>
        <taxon>Bacillaceae</taxon>
        <taxon>Halalkalibacter</taxon>
    </lineage>
</organism>
<dbReference type="PANTHER" id="PTHR30015">
    <property type="entry name" value="MRR RESTRICTION SYSTEM PROTEIN"/>
    <property type="match status" value="1"/>
</dbReference>
<keyword evidence="1" id="KW-1133">Transmembrane helix</keyword>
<evidence type="ECO:0000259" key="2">
    <source>
        <dbReference type="Pfam" id="PF04471"/>
    </source>
</evidence>
<dbReference type="GO" id="GO:0003677">
    <property type="term" value="F:DNA binding"/>
    <property type="evidence" value="ECO:0007669"/>
    <property type="project" value="InterPro"/>
</dbReference>
<reference evidence="3" key="1">
    <citation type="submission" date="2021-03" db="EMBL/GenBank/DDBJ databases">
        <title>Bacillus suaedae sp. nov., isolated from Suaeda aralocaspica.</title>
        <authorList>
            <person name="Lei R.F.R."/>
        </authorList>
    </citation>
    <scope>NUCLEOTIDE SEQUENCE</scope>
    <source>
        <strain evidence="3">YZJH907-2</strain>
    </source>
</reference>
<dbReference type="SUPFAM" id="SSF52980">
    <property type="entry name" value="Restriction endonuclease-like"/>
    <property type="match status" value="1"/>
</dbReference>
<dbReference type="InterPro" id="IPR011856">
    <property type="entry name" value="tRNA_endonuc-like_dom_sf"/>
</dbReference>
<sequence>MSKSRFSLISPILLFIVTYTLVQLYDYNATLFGITLAVMLILLSVVIFIMPLGGNDRYPSTELMAVDSLSQYEFNLLLMPIFQRQGYSVNKMKKQKRGLADLILRKKGTKAIVYAKKTMTMIEESYLKEALATKPLFQATKLIVVTNRFFTKDAKSFARANKIILIDRDSLDALLEAYIRQKHSHRFIFRVRSLFIKPEV</sequence>
<evidence type="ECO:0000256" key="1">
    <source>
        <dbReference type="SAM" id="Phobius"/>
    </source>
</evidence>
<keyword evidence="3" id="KW-0378">Hydrolase</keyword>
<keyword evidence="1" id="KW-0472">Membrane</keyword>
<dbReference type="PANTHER" id="PTHR30015:SF6">
    <property type="entry name" value="SLL1429 PROTEIN"/>
    <property type="match status" value="1"/>
</dbReference>
<evidence type="ECO:0000313" key="4">
    <source>
        <dbReference type="Proteomes" id="UP000678228"/>
    </source>
</evidence>
<feature type="transmembrane region" description="Helical" evidence="1">
    <location>
        <begin position="31"/>
        <end position="54"/>
    </location>
</feature>
<keyword evidence="1" id="KW-0812">Transmembrane</keyword>
<protein>
    <submittedName>
        <fullName evidence="3">Restriction endonuclease</fullName>
    </submittedName>
</protein>
<dbReference type="Gene3D" id="3.40.1350.10">
    <property type="match status" value="1"/>
</dbReference>
<dbReference type="RefSeq" id="WP_210595215.1">
    <property type="nucleotide sequence ID" value="NZ_JAGKSQ010000001.1"/>
</dbReference>
<comment type="caution">
    <text evidence="3">The sequence shown here is derived from an EMBL/GenBank/DDBJ whole genome shotgun (WGS) entry which is preliminary data.</text>
</comment>
<dbReference type="AlphaFoldDB" id="A0A940WNR7"/>
<keyword evidence="4" id="KW-1185">Reference proteome</keyword>
<gene>
    <name evidence="3" type="ORF">J7W16_01800</name>
</gene>
<dbReference type="InterPro" id="IPR011335">
    <property type="entry name" value="Restrct_endonuc-II-like"/>
</dbReference>
<evidence type="ECO:0000313" key="3">
    <source>
        <dbReference type="EMBL" id="MBP3949849.1"/>
    </source>
</evidence>
<accession>A0A940WNR7</accession>
<keyword evidence="3" id="KW-0540">Nuclease</keyword>
<dbReference type="EMBL" id="JAGKSQ010000001">
    <property type="protein sequence ID" value="MBP3949849.1"/>
    <property type="molecule type" value="Genomic_DNA"/>
</dbReference>
<keyword evidence="3" id="KW-0255">Endonuclease</keyword>
<proteinExistence type="predicted"/>
<feature type="domain" description="Restriction endonuclease type IV Mrr" evidence="2">
    <location>
        <begin position="67"/>
        <end position="174"/>
    </location>
</feature>
<name>A0A940WNR7_9BACI</name>
<dbReference type="InterPro" id="IPR007560">
    <property type="entry name" value="Restrct_endonuc_IV_Mrr"/>
</dbReference>
<dbReference type="Proteomes" id="UP000678228">
    <property type="component" value="Unassembled WGS sequence"/>
</dbReference>
<dbReference type="InterPro" id="IPR052906">
    <property type="entry name" value="Type_IV_Methyl-Rstrct_Enzyme"/>
</dbReference>
<dbReference type="GO" id="GO:0015666">
    <property type="term" value="F:restriction endodeoxyribonuclease activity"/>
    <property type="evidence" value="ECO:0007669"/>
    <property type="project" value="TreeGrafter"/>
</dbReference>
<dbReference type="GO" id="GO:0009307">
    <property type="term" value="P:DNA restriction-modification system"/>
    <property type="evidence" value="ECO:0007669"/>
    <property type="project" value="InterPro"/>
</dbReference>
<dbReference type="Pfam" id="PF04471">
    <property type="entry name" value="Mrr_cat"/>
    <property type="match status" value="1"/>
</dbReference>